<evidence type="ECO:0000256" key="1">
    <source>
        <dbReference type="SAM" id="MobiDB-lite"/>
    </source>
</evidence>
<feature type="compositionally biased region" description="Basic residues" evidence="1">
    <location>
        <begin position="120"/>
        <end position="133"/>
    </location>
</feature>
<reference evidence="2" key="1">
    <citation type="submission" date="2019-08" db="EMBL/GenBank/DDBJ databases">
        <authorList>
            <person name="Kucharzyk K."/>
            <person name="Murdoch R.W."/>
            <person name="Higgins S."/>
            <person name="Loffler F."/>
        </authorList>
    </citation>
    <scope>NUCLEOTIDE SEQUENCE</scope>
</reference>
<sequence>MKAARRAVARQDAVAFGVEGEIGLDGDALGGGGFKGPVSHAVGHCVLLVVSWRAEGGERGGPAETPPNFPRARFLRIERFPSLFKTRPRARAGPRAGFRPASRCFRCLATATWRVSTARGSRRRRGSWARGSRRTTGAC</sequence>
<protein>
    <submittedName>
        <fullName evidence="2">Uncharacterized protein</fullName>
    </submittedName>
</protein>
<comment type="caution">
    <text evidence="2">The sequence shown here is derived from an EMBL/GenBank/DDBJ whole genome shotgun (WGS) entry which is preliminary data.</text>
</comment>
<organism evidence="2">
    <name type="scientific">bioreactor metagenome</name>
    <dbReference type="NCBI Taxonomy" id="1076179"/>
    <lineage>
        <taxon>unclassified sequences</taxon>
        <taxon>metagenomes</taxon>
        <taxon>ecological metagenomes</taxon>
    </lineage>
</organism>
<proteinExistence type="predicted"/>
<accession>A0A645IZR7</accession>
<name>A0A645IZR7_9ZZZZ</name>
<dbReference type="AlphaFoldDB" id="A0A645IZR7"/>
<evidence type="ECO:0000313" key="2">
    <source>
        <dbReference type="EMBL" id="MPN56945.1"/>
    </source>
</evidence>
<dbReference type="EMBL" id="VSSQ01127889">
    <property type="protein sequence ID" value="MPN56945.1"/>
    <property type="molecule type" value="Genomic_DNA"/>
</dbReference>
<feature type="region of interest" description="Disordered" evidence="1">
    <location>
        <begin position="118"/>
        <end position="139"/>
    </location>
</feature>
<gene>
    <name evidence="2" type="ORF">SDC9_204638</name>
</gene>